<reference evidence="1 2" key="2">
    <citation type="submission" date="2020-05" db="EMBL/GenBank/DDBJ databases">
        <authorList>
            <person name="Khan S.A."/>
            <person name="Jeon C.O."/>
            <person name="Chun B.H."/>
        </authorList>
    </citation>
    <scope>NUCLEOTIDE SEQUENCE [LARGE SCALE GENOMIC DNA]</scope>
    <source>
        <strain evidence="1 2">H242</strain>
    </source>
</reference>
<organism evidence="1 2">
    <name type="scientific">Ramlibacter terrae</name>
    <dbReference type="NCBI Taxonomy" id="2732511"/>
    <lineage>
        <taxon>Bacteria</taxon>
        <taxon>Pseudomonadati</taxon>
        <taxon>Pseudomonadota</taxon>
        <taxon>Betaproteobacteria</taxon>
        <taxon>Burkholderiales</taxon>
        <taxon>Comamonadaceae</taxon>
        <taxon>Ramlibacter</taxon>
    </lineage>
</organism>
<proteinExistence type="predicted"/>
<name>A0ABX6P5C9_9BURK</name>
<keyword evidence="2" id="KW-1185">Reference proteome</keyword>
<sequence>MRPLKERTGADYALFTFIRDSYTSNERKAAMVAMALLGAITFGGEQVGYASLVDLNTGQVVWHNAVNRMWGDLRDVEPATETVEAMLKGFPALQGAEVRR</sequence>
<reference evidence="1 2" key="1">
    <citation type="submission" date="2020-05" db="EMBL/GenBank/DDBJ databases">
        <title>Ramlibacter rhizophilus sp. nov., isolated from rhizosphere soil of national flower Mugunghwa from South Korea.</title>
        <authorList>
            <person name="Zheng-Fei Y."/>
            <person name="Huan T."/>
        </authorList>
    </citation>
    <scope>NUCLEOTIDE SEQUENCE [LARGE SCALE GENOMIC DNA]</scope>
    <source>
        <strain evidence="1 2">H242</strain>
    </source>
</reference>
<evidence type="ECO:0000313" key="2">
    <source>
        <dbReference type="Proteomes" id="UP000500826"/>
    </source>
</evidence>
<accession>A0ABX6P5C9</accession>
<protein>
    <submittedName>
        <fullName evidence="1">Uncharacterized protein</fullName>
    </submittedName>
</protein>
<dbReference type="EMBL" id="CP053418">
    <property type="protein sequence ID" value="QJW84336.1"/>
    <property type="molecule type" value="Genomic_DNA"/>
</dbReference>
<dbReference type="Proteomes" id="UP000500826">
    <property type="component" value="Chromosome"/>
</dbReference>
<evidence type="ECO:0000313" key="1">
    <source>
        <dbReference type="EMBL" id="QJW84336.1"/>
    </source>
</evidence>
<gene>
    <name evidence="1" type="ORF">HK414_12770</name>
</gene>